<evidence type="ECO:0000313" key="3">
    <source>
        <dbReference type="Proteomes" id="UP000698800"/>
    </source>
</evidence>
<feature type="compositionally biased region" description="Gly residues" evidence="1">
    <location>
        <begin position="220"/>
        <end position="311"/>
    </location>
</feature>
<dbReference type="AlphaFoldDB" id="A0A9P8L5N4"/>
<feature type="compositionally biased region" description="Low complexity" evidence="1">
    <location>
        <begin position="59"/>
        <end position="92"/>
    </location>
</feature>
<comment type="caution">
    <text evidence="2">The sequence shown here is derived from an EMBL/GenBank/DDBJ whole genome shotgun (WGS) entry which is preliminary data.</text>
</comment>
<reference evidence="2" key="1">
    <citation type="submission" date="2021-03" db="EMBL/GenBank/DDBJ databases">
        <title>Comparative genomics and phylogenomic investigation of the class Geoglossomycetes provide insights into ecological specialization and systematics.</title>
        <authorList>
            <person name="Melie T."/>
            <person name="Pirro S."/>
            <person name="Miller A.N."/>
            <person name="Quandt A."/>
        </authorList>
    </citation>
    <scope>NUCLEOTIDE SEQUENCE</scope>
    <source>
        <strain evidence="2">GBOQ0MN5Z8</strain>
    </source>
</reference>
<protein>
    <submittedName>
        <fullName evidence="2">Uncharacterized protein</fullName>
    </submittedName>
</protein>
<proteinExistence type="predicted"/>
<evidence type="ECO:0000313" key="2">
    <source>
        <dbReference type="EMBL" id="KAH0543320.1"/>
    </source>
</evidence>
<keyword evidence="3" id="KW-1185">Reference proteome</keyword>
<organism evidence="2 3">
    <name type="scientific">Glutinoglossum americanum</name>
    <dbReference type="NCBI Taxonomy" id="1670608"/>
    <lineage>
        <taxon>Eukaryota</taxon>
        <taxon>Fungi</taxon>
        <taxon>Dikarya</taxon>
        <taxon>Ascomycota</taxon>
        <taxon>Pezizomycotina</taxon>
        <taxon>Geoglossomycetes</taxon>
        <taxon>Geoglossales</taxon>
        <taxon>Geoglossaceae</taxon>
        <taxon>Glutinoglossum</taxon>
    </lineage>
</organism>
<dbReference type="OrthoDB" id="3308at2759"/>
<gene>
    <name evidence="2" type="ORF">FGG08_002383</name>
</gene>
<accession>A0A9P8L5N4</accession>
<feature type="region of interest" description="Disordered" evidence="1">
    <location>
        <begin position="53"/>
        <end position="93"/>
    </location>
</feature>
<evidence type="ECO:0000256" key="1">
    <source>
        <dbReference type="SAM" id="MobiDB-lite"/>
    </source>
</evidence>
<sequence length="339" mass="36029">MTSELAREKLWSRIHLIPLLQAEEDRDLVRRYYANQARERELLGSEMKVYHNDRNSSNDAFPSDPSDTPTDSTTSNHSDNASASASASASTMPPDPYHGQLTFCYPCTTRPPTVPPRHVYLFPTGHINATITSPTHPTDIYAILPTCLTANQVIFRITGRSGVGHQIRFTERERGGSGRRIGEEEFLRGDRKVSDVVPLVGRGAFRMEIIRDEERRRNRVGGGGNGGNEGRGGGAGRNAGRDGGGGNGGNEGRGGGAGRNIGRDGGGNGGNEGRGGGSGRNIGHDGGGNGGNEARGAGGGRNLGRDGGGGWETHRRHRGEGGGGRFERTAPQYGFVWTS</sequence>
<dbReference type="Proteomes" id="UP000698800">
    <property type="component" value="Unassembled WGS sequence"/>
</dbReference>
<dbReference type="EMBL" id="JAGHQL010000035">
    <property type="protein sequence ID" value="KAH0543320.1"/>
    <property type="molecule type" value="Genomic_DNA"/>
</dbReference>
<feature type="region of interest" description="Disordered" evidence="1">
    <location>
        <begin position="216"/>
        <end position="339"/>
    </location>
</feature>
<name>A0A9P8L5N4_9PEZI</name>